<dbReference type="AlphaFoldDB" id="A0AAE0SBW3"/>
<accession>A0AAE0SBW3</accession>
<reference evidence="1" key="1">
    <citation type="journal article" date="2021" name="Genome Biol. Evol.">
        <title>A High-Quality Reference Genome for a Parasitic Bivalve with Doubly Uniparental Inheritance (Bivalvia: Unionida).</title>
        <authorList>
            <person name="Smith C.H."/>
        </authorList>
    </citation>
    <scope>NUCLEOTIDE SEQUENCE</scope>
    <source>
        <strain evidence="1">CHS0354</strain>
    </source>
</reference>
<organism evidence="1 2">
    <name type="scientific">Potamilus streckersoni</name>
    <dbReference type="NCBI Taxonomy" id="2493646"/>
    <lineage>
        <taxon>Eukaryota</taxon>
        <taxon>Metazoa</taxon>
        <taxon>Spiralia</taxon>
        <taxon>Lophotrochozoa</taxon>
        <taxon>Mollusca</taxon>
        <taxon>Bivalvia</taxon>
        <taxon>Autobranchia</taxon>
        <taxon>Heteroconchia</taxon>
        <taxon>Palaeoheterodonta</taxon>
        <taxon>Unionida</taxon>
        <taxon>Unionoidea</taxon>
        <taxon>Unionidae</taxon>
        <taxon>Ambleminae</taxon>
        <taxon>Lampsilini</taxon>
        <taxon>Potamilus</taxon>
    </lineage>
</organism>
<evidence type="ECO:0000313" key="2">
    <source>
        <dbReference type="Proteomes" id="UP001195483"/>
    </source>
</evidence>
<comment type="caution">
    <text evidence="1">The sequence shown here is derived from an EMBL/GenBank/DDBJ whole genome shotgun (WGS) entry which is preliminary data.</text>
</comment>
<name>A0AAE0SBW3_9BIVA</name>
<dbReference type="Proteomes" id="UP001195483">
    <property type="component" value="Unassembled WGS sequence"/>
</dbReference>
<reference evidence="1" key="2">
    <citation type="journal article" date="2021" name="Genome Biol. Evol.">
        <title>Developing a high-quality reference genome for a parasitic bivalve with doubly uniparental inheritance (Bivalvia: Unionida).</title>
        <authorList>
            <person name="Smith C.H."/>
        </authorList>
    </citation>
    <scope>NUCLEOTIDE SEQUENCE</scope>
    <source>
        <strain evidence="1">CHS0354</strain>
        <tissue evidence="1">Mantle</tissue>
    </source>
</reference>
<reference evidence="1" key="3">
    <citation type="submission" date="2023-05" db="EMBL/GenBank/DDBJ databases">
        <authorList>
            <person name="Smith C.H."/>
        </authorList>
    </citation>
    <scope>NUCLEOTIDE SEQUENCE</scope>
    <source>
        <strain evidence="1">CHS0354</strain>
        <tissue evidence="1">Mantle</tissue>
    </source>
</reference>
<keyword evidence="2" id="KW-1185">Reference proteome</keyword>
<sequence length="156" mass="16981">MATVHQTITTSKKIGETNIVVTRTDGVAMVEERPHVKGVTASIDDHTGFGSHSRGQMVLDTGSNCTCPVVIGTNAWIITIDSIVCKSFSQIDQGAYGQHSTILFNDDKPFKPIHRRITRGTYERCISLNETSVNLSSQLIGTLRTGPATLKKAENH</sequence>
<gene>
    <name evidence="1" type="ORF">CHS0354_018881</name>
</gene>
<dbReference type="EMBL" id="JAEAOA010001155">
    <property type="protein sequence ID" value="KAK3589175.1"/>
    <property type="molecule type" value="Genomic_DNA"/>
</dbReference>
<protein>
    <submittedName>
        <fullName evidence="1">Uncharacterized protein</fullName>
    </submittedName>
</protein>
<proteinExistence type="predicted"/>
<evidence type="ECO:0000313" key="1">
    <source>
        <dbReference type="EMBL" id="KAK3589175.1"/>
    </source>
</evidence>